<dbReference type="NCBIfam" id="TIGR04335">
    <property type="entry name" value="AmmeMemoSam_A"/>
    <property type="match status" value="1"/>
</dbReference>
<protein>
    <recommendedName>
        <fullName evidence="1">Protein J9259_06105</fullName>
    </recommendedName>
</protein>
<dbReference type="PANTHER" id="PTHR13016:SF0">
    <property type="entry name" value="AMME SYNDROME CANDIDATE GENE 1 PROTEIN"/>
    <property type="match status" value="1"/>
</dbReference>
<dbReference type="SUPFAM" id="SSF143447">
    <property type="entry name" value="AMMECR1-like"/>
    <property type="match status" value="1"/>
</dbReference>
<evidence type="ECO:0000256" key="1">
    <source>
        <dbReference type="HAMAP-Rule" id="MF_00645"/>
    </source>
</evidence>
<organism evidence="3 4">
    <name type="scientific">Candidatus Sysuiplasma superficiale</name>
    <dbReference type="NCBI Taxonomy" id="2823368"/>
    <lineage>
        <taxon>Archaea</taxon>
        <taxon>Methanobacteriati</taxon>
        <taxon>Thermoplasmatota</taxon>
        <taxon>Thermoplasmata</taxon>
        <taxon>Candidatus Sysuiplasmatales</taxon>
        <taxon>Candidatus Sysuiplasmataceae</taxon>
        <taxon>Candidatus Sysuiplasma</taxon>
    </lineage>
</organism>
<dbReference type="Pfam" id="PF01871">
    <property type="entry name" value="AMMECR1"/>
    <property type="match status" value="1"/>
</dbReference>
<dbReference type="PANTHER" id="PTHR13016">
    <property type="entry name" value="AMMECR1 HOMOLOG"/>
    <property type="match status" value="1"/>
</dbReference>
<dbReference type="InterPro" id="IPR036071">
    <property type="entry name" value="AMMECR1_dom_sf"/>
</dbReference>
<dbReference type="InterPro" id="IPR027623">
    <property type="entry name" value="AmmeMemoSam_A"/>
</dbReference>
<dbReference type="InterPro" id="IPR027485">
    <property type="entry name" value="AMMECR1_N"/>
</dbReference>
<accession>A0A8J7YPX0</accession>
<dbReference type="Gene3D" id="3.30.1490.150">
    <property type="entry name" value="Hypothetical protein ph0010, domain 2"/>
    <property type="match status" value="1"/>
</dbReference>
<dbReference type="NCBIfam" id="TIGR00296">
    <property type="entry name" value="TIGR00296 family protein"/>
    <property type="match status" value="1"/>
</dbReference>
<sequence length="199" mass="22299">MNDSEGETAVRYARHVIESTVRNGSYDQPGEKLPKIFEEKSGVFVTILRFPSHELRGCIGFPEPVYPLRLALLNAAVEAAISDPRFSPVEENELPAITIEVSVLTPPEPVQSSTPWELPGKIMVGRDGIIVERGRFRGLLLPQVAVEEGWDSEEFLSQTCWKAGLPEDAWRYSGIRVYRFGAELFSEEEPNGKVTRKIL</sequence>
<dbReference type="Gene3D" id="3.30.700.20">
    <property type="entry name" value="Hypothetical protein ph0010, domain 1"/>
    <property type="match status" value="1"/>
</dbReference>
<dbReference type="InterPro" id="IPR002733">
    <property type="entry name" value="AMMECR1_domain"/>
</dbReference>
<reference evidence="3" key="1">
    <citation type="submission" date="2021-04" db="EMBL/GenBank/DDBJ databases">
        <title>Genomic insights into ecological role and evolution of a novel Thermoplasmata order Candidatus Sysuiplasmatales.</title>
        <authorList>
            <person name="Yuan Y."/>
        </authorList>
    </citation>
    <scope>NUCLEOTIDE SEQUENCE</scope>
    <source>
        <strain evidence="3">YP2-bin.285</strain>
    </source>
</reference>
<feature type="domain" description="AMMECR1" evidence="2">
    <location>
        <begin position="4"/>
        <end position="196"/>
    </location>
</feature>
<dbReference type="HAMAP" id="MF_00645">
    <property type="entry name" value="AMMECR1"/>
    <property type="match status" value="1"/>
</dbReference>
<dbReference type="InterPro" id="IPR023472">
    <property type="entry name" value="Uncharacterised_MJ0810"/>
</dbReference>
<proteinExistence type="inferred from homology"/>
<dbReference type="InterPro" id="IPR023473">
    <property type="entry name" value="AMMECR1"/>
</dbReference>
<gene>
    <name evidence="3" type="ORF">J9259_06105</name>
</gene>
<evidence type="ECO:0000313" key="3">
    <source>
        <dbReference type="EMBL" id="MBX8632073.1"/>
    </source>
</evidence>
<evidence type="ECO:0000259" key="2">
    <source>
        <dbReference type="PROSITE" id="PS51112"/>
    </source>
</evidence>
<dbReference type="PROSITE" id="PS51112">
    <property type="entry name" value="AMMECR1"/>
    <property type="match status" value="1"/>
</dbReference>
<dbReference type="AlphaFoldDB" id="A0A8J7YPX0"/>
<dbReference type="Proteomes" id="UP000716004">
    <property type="component" value="Unassembled WGS sequence"/>
</dbReference>
<comment type="caution">
    <text evidence="3">The sequence shown here is derived from an EMBL/GenBank/DDBJ whole genome shotgun (WGS) entry which is preliminary data.</text>
</comment>
<name>A0A8J7YPX0_9ARCH</name>
<dbReference type="EMBL" id="JAGVSJ010000013">
    <property type="protein sequence ID" value="MBX8632073.1"/>
    <property type="molecule type" value="Genomic_DNA"/>
</dbReference>
<evidence type="ECO:0000313" key="4">
    <source>
        <dbReference type="Proteomes" id="UP000716004"/>
    </source>
</evidence>